<keyword evidence="3" id="KW-1185">Reference proteome</keyword>
<dbReference type="InterPro" id="IPR002491">
    <property type="entry name" value="ABC_transptr_periplasmic_BD"/>
</dbReference>
<dbReference type="InterPro" id="IPR050902">
    <property type="entry name" value="ABC_Transporter_SBP"/>
</dbReference>
<dbReference type="PANTHER" id="PTHR30535:SF34">
    <property type="entry name" value="MOLYBDATE-BINDING PROTEIN MOLA"/>
    <property type="match status" value="1"/>
</dbReference>
<feature type="domain" description="Fe/B12 periplasmic-binding" evidence="1">
    <location>
        <begin position="64"/>
        <end position="335"/>
    </location>
</feature>
<protein>
    <submittedName>
        <fullName evidence="2">ABC transporter substrate-binding protein</fullName>
    </submittedName>
</protein>
<gene>
    <name evidence="2" type="ORF">QGN23_03445</name>
</gene>
<sequence>MKVTFFTIFTLFLFLACKKESSAKLNNWQIISENVQFKDEGNFFHLKSGKFDYTVPTSKLPFKKVILLNASLVGYFTELNSEQNIIGISSPEYVYSKKVQQMITDGKIQNVGNEQKYNLEKIIALKPDAVFTNYIASFENTYDLIKKNGIEIIFLDEYLEQNSLEKSKYLVLFGKLFNQEKKAVTHFETIEKSYDSLKTVAKKAMNKPVVLANEMYGNQWFLPGGKSNLAQFISDANATYINAGSSESKAVPMSFEEIFAKAQKVEYWVNIGNHVNKKELLQINPNYTKLPVFNDGKLYTMNGREVGKSNDYFESGVVRADLVLKDYIKIFHPELLPNYQLTYLRELK</sequence>
<dbReference type="SUPFAM" id="SSF53807">
    <property type="entry name" value="Helical backbone' metal receptor"/>
    <property type="match status" value="1"/>
</dbReference>
<dbReference type="Proteomes" id="UP001241656">
    <property type="component" value="Chromosome"/>
</dbReference>
<dbReference type="EMBL" id="CP124855">
    <property type="protein sequence ID" value="WHF52341.1"/>
    <property type="molecule type" value="Genomic_DNA"/>
</dbReference>
<dbReference type="PROSITE" id="PS50983">
    <property type="entry name" value="FE_B12_PBP"/>
    <property type="match status" value="1"/>
</dbReference>
<dbReference type="RefSeq" id="WP_282905638.1">
    <property type="nucleotide sequence ID" value="NZ_CP124855.1"/>
</dbReference>
<accession>A0ABY8REV8</accession>
<dbReference type="PROSITE" id="PS51257">
    <property type="entry name" value="PROKAR_LIPOPROTEIN"/>
    <property type="match status" value="1"/>
</dbReference>
<proteinExistence type="predicted"/>
<name>A0ABY8REV8_9FLAO</name>
<dbReference type="Pfam" id="PF01497">
    <property type="entry name" value="Peripla_BP_2"/>
    <property type="match status" value="1"/>
</dbReference>
<evidence type="ECO:0000259" key="1">
    <source>
        <dbReference type="PROSITE" id="PS50983"/>
    </source>
</evidence>
<organism evidence="2 3">
    <name type="scientific">Chryseobacterium gotjawalense</name>
    <dbReference type="NCBI Taxonomy" id="3042315"/>
    <lineage>
        <taxon>Bacteria</taxon>
        <taxon>Pseudomonadati</taxon>
        <taxon>Bacteroidota</taxon>
        <taxon>Flavobacteriia</taxon>
        <taxon>Flavobacteriales</taxon>
        <taxon>Weeksellaceae</taxon>
        <taxon>Chryseobacterium group</taxon>
        <taxon>Chryseobacterium</taxon>
    </lineage>
</organism>
<reference evidence="2 3" key="1">
    <citation type="submission" date="2023-05" db="EMBL/GenBank/DDBJ databases">
        <title>Genomic insight into Chryseobacterium sp. wdc7 isolated forest soil (Gotjawal).</title>
        <authorList>
            <person name="Park S.-J."/>
        </authorList>
    </citation>
    <scope>NUCLEOTIDE SEQUENCE [LARGE SCALE GENOMIC DNA]</scope>
    <source>
        <strain evidence="3">wdc7</strain>
    </source>
</reference>
<evidence type="ECO:0000313" key="3">
    <source>
        <dbReference type="Proteomes" id="UP001241656"/>
    </source>
</evidence>
<dbReference type="Gene3D" id="3.40.50.1980">
    <property type="entry name" value="Nitrogenase molybdenum iron protein domain"/>
    <property type="match status" value="2"/>
</dbReference>
<evidence type="ECO:0000313" key="2">
    <source>
        <dbReference type="EMBL" id="WHF52341.1"/>
    </source>
</evidence>
<dbReference type="PANTHER" id="PTHR30535">
    <property type="entry name" value="VITAMIN B12-BINDING PROTEIN"/>
    <property type="match status" value="1"/>
</dbReference>